<dbReference type="PANTHER" id="PTHR35812">
    <property type="entry name" value="LIPOPROTEIN"/>
    <property type="match status" value="1"/>
</dbReference>
<dbReference type="PANTHER" id="PTHR35812:SF1">
    <property type="entry name" value="LIPOPROTEIN"/>
    <property type="match status" value="1"/>
</dbReference>
<evidence type="ECO:0000313" key="4">
    <source>
        <dbReference type="Proteomes" id="UP000029444"/>
    </source>
</evidence>
<name>A0A095TLT5_9GAMM</name>
<sequence length="178" mass="19138">MRTPTLIFCAVVTVFANTHVMAQVCKDSTIKPRIDPEQYIDHGDGTITDAKTGLMWATCSIGQNWSSGGCSGVAANLDWDDALTTVEQFNSSGGLGGHADWRLPNIKELGSLVDPQCHSPAINLEFFPDTPSATYWSSTARVDDSGNADGGYSIDFATGSDLSPEVTELRHIRVVRSN</sequence>
<dbReference type="AlphaFoldDB" id="A0A095TLT5"/>
<dbReference type="OrthoDB" id="9793251at2"/>
<keyword evidence="1" id="KW-0732">Signal</keyword>
<dbReference type="InterPro" id="IPR011460">
    <property type="entry name" value="Lcl_C"/>
</dbReference>
<organism evidence="3 4">
    <name type="scientific">Alcanivorax nanhaiticus</name>
    <dbReference type="NCBI Taxonomy" id="1177154"/>
    <lineage>
        <taxon>Bacteria</taxon>
        <taxon>Pseudomonadati</taxon>
        <taxon>Pseudomonadota</taxon>
        <taxon>Gammaproteobacteria</taxon>
        <taxon>Oceanospirillales</taxon>
        <taxon>Alcanivoracaceae</taxon>
        <taxon>Alcanivorax</taxon>
    </lineage>
</organism>
<comment type="caution">
    <text evidence="3">The sequence shown here is derived from an EMBL/GenBank/DDBJ whole genome shotgun (WGS) entry which is preliminary data.</text>
</comment>
<feature type="domain" description="Lcl C-terminal" evidence="2">
    <location>
        <begin position="45"/>
        <end position="176"/>
    </location>
</feature>
<evidence type="ECO:0000259" key="2">
    <source>
        <dbReference type="Pfam" id="PF07603"/>
    </source>
</evidence>
<dbReference type="EMBL" id="ARXV01000018">
    <property type="protein sequence ID" value="KGD63418.1"/>
    <property type="molecule type" value="Genomic_DNA"/>
</dbReference>
<dbReference type="eggNOG" id="COG0515">
    <property type="taxonomic scope" value="Bacteria"/>
</dbReference>
<keyword evidence="4" id="KW-1185">Reference proteome</keyword>
<proteinExistence type="predicted"/>
<evidence type="ECO:0000256" key="1">
    <source>
        <dbReference type="SAM" id="SignalP"/>
    </source>
</evidence>
<reference evidence="3 4" key="1">
    <citation type="submission" date="2012-09" db="EMBL/GenBank/DDBJ databases">
        <title>Genome Sequence of alkane-degrading Bacterium Alcanivorax sp. 19-m-6.</title>
        <authorList>
            <person name="Lai Q."/>
            <person name="Shao Z."/>
        </authorList>
    </citation>
    <scope>NUCLEOTIDE SEQUENCE [LARGE SCALE GENOMIC DNA]</scope>
    <source>
        <strain evidence="3 4">19-m-6</strain>
    </source>
</reference>
<dbReference type="STRING" id="1177154.Y5S_03404"/>
<gene>
    <name evidence="3" type="ORF">Y5S_03404</name>
</gene>
<evidence type="ECO:0000313" key="3">
    <source>
        <dbReference type="EMBL" id="KGD63418.1"/>
    </source>
</evidence>
<dbReference type="Proteomes" id="UP000029444">
    <property type="component" value="Unassembled WGS sequence"/>
</dbReference>
<dbReference type="RefSeq" id="WP_052041682.1">
    <property type="nucleotide sequence ID" value="NZ_ARXV01000018.1"/>
</dbReference>
<feature type="chain" id="PRO_5001918723" description="Lcl C-terminal domain-containing protein" evidence="1">
    <location>
        <begin position="23"/>
        <end position="178"/>
    </location>
</feature>
<feature type="signal peptide" evidence="1">
    <location>
        <begin position="1"/>
        <end position="22"/>
    </location>
</feature>
<dbReference type="Pfam" id="PF07603">
    <property type="entry name" value="Lcl_C"/>
    <property type="match status" value="1"/>
</dbReference>
<protein>
    <recommendedName>
        <fullName evidence="2">Lcl C-terminal domain-containing protein</fullName>
    </recommendedName>
</protein>
<accession>A0A095TLT5</accession>